<dbReference type="RefSeq" id="WP_100297273.1">
    <property type="nucleotide sequence ID" value="NZ_PHGZ01000021.1"/>
</dbReference>
<proteinExistence type="predicted"/>
<feature type="chain" id="PRO_5014643826" description="SIMPL domain-containing protein" evidence="1">
    <location>
        <begin position="20"/>
        <end position="231"/>
    </location>
</feature>
<dbReference type="InterPro" id="IPR007497">
    <property type="entry name" value="SIMPL/DUF541"/>
</dbReference>
<reference evidence="2 3" key="1">
    <citation type="submission" date="2017-11" db="EMBL/GenBank/DDBJ databases">
        <title>Reclassification of Bisgaard taxon 5 as Caviibacterium pharyngocola gen. nov., sp. nov.</title>
        <authorList>
            <person name="Christensen H."/>
        </authorList>
    </citation>
    <scope>NUCLEOTIDE SEQUENCE [LARGE SCALE GENOMIC DNA]</scope>
    <source>
        <strain evidence="2 3">7_3</strain>
    </source>
</reference>
<keyword evidence="3" id="KW-1185">Reference proteome</keyword>
<protein>
    <recommendedName>
        <fullName evidence="4">SIMPL domain-containing protein</fullName>
    </recommendedName>
</protein>
<gene>
    <name evidence="2" type="ORF">CVP04_09490</name>
</gene>
<dbReference type="PANTHER" id="PTHR34387:SF1">
    <property type="entry name" value="PERIPLASMIC IMMUNOGENIC PROTEIN"/>
    <property type="match status" value="1"/>
</dbReference>
<dbReference type="Pfam" id="PF04402">
    <property type="entry name" value="SIMPL"/>
    <property type="match status" value="1"/>
</dbReference>
<organism evidence="2 3">
    <name type="scientific">Caviibacterium pharyngocola</name>
    <dbReference type="NCBI Taxonomy" id="28159"/>
    <lineage>
        <taxon>Bacteria</taxon>
        <taxon>Pseudomonadati</taxon>
        <taxon>Pseudomonadota</taxon>
        <taxon>Gammaproteobacteria</taxon>
        <taxon>Pasteurellales</taxon>
        <taxon>Pasteurellaceae</taxon>
        <taxon>Caviibacterium</taxon>
    </lineage>
</organism>
<evidence type="ECO:0000313" key="2">
    <source>
        <dbReference type="EMBL" id="PJG82335.1"/>
    </source>
</evidence>
<comment type="caution">
    <text evidence="2">The sequence shown here is derived from an EMBL/GenBank/DDBJ whole genome shotgun (WGS) entry which is preliminary data.</text>
</comment>
<dbReference type="PANTHER" id="PTHR34387">
    <property type="entry name" value="SLR1258 PROTEIN"/>
    <property type="match status" value="1"/>
</dbReference>
<accession>A0A2M8RTW9</accession>
<dbReference type="Gene3D" id="3.30.70.2970">
    <property type="entry name" value="Protein of unknown function (DUF541), domain 2"/>
    <property type="match status" value="1"/>
</dbReference>
<feature type="signal peptide" evidence="1">
    <location>
        <begin position="1"/>
        <end position="19"/>
    </location>
</feature>
<evidence type="ECO:0000313" key="3">
    <source>
        <dbReference type="Proteomes" id="UP000230282"/>
    </source>
</evidence>
<dbReference type="Proteomes" id="UP000230282">
    <property type="component" value="Unassembled WGS sequence"/>
</dbReference>
<evidence type="ECO:0008006" key="4">
    <source>
        <dbReference type="Google" id="ProtNLM"/>
    </source>
</evidence>
<dbReference type="InterPro" id="IPR052022">
    <property type="entry name" value="26kDa_periplasmic_antigen"/>
</dbReference>
<keyword evidence="1" id="KW-0732">Signal</keyword>
<evidence type="ECO:0000256" key="1">
    <source>
        <dbReference type="SAM" id="SignalP"/>
    </source>
</evidence>
<sequence length="231" mass="25589">MKLKHIVLAVLAFPLVATAQPANTDTVISFGTEVEKEVAHDLLQVTLFTQTENADLQQASKEVNEKINRALALVKTQPVVQVKDNTRSTYVRYNPSGKQNGWVARGQLVLQSTDNDILSKMINELSGILAIEYVNSSVSAATLSNLEDEMMQTALKQVERKAQLIQQSLQAKSYKILDLTINSPREDGHFAPRAYAMAKSKSFDEDGDMQLGNGKSNVKTRIDARIELVKE</sequence>
<dbReference type="EMBL" id="PHGZ01000021">
    <property type="protein sequence ID" value="PJG82335.1"/>
    <property type="molecule type" value="Genomic_DNA"/>
</dbReference>
<dbReference type="OrthoDB" id="7062395at2"/>
<dbReference type="AlphaFoldDB" id="A0A2M8RTW9"/>
<dbReference type="Gene3D" id="3.30.110.170">
    <property type="entry name" value="Protein of unknown function (DUF541), domain 1"/>
    <property type="match status" value="1"/>
</dbReference>
<dbReference type="GO" id="GO:0006974">
    <property type="term" value="P:DNA damage response"/>
    <property type="evidence" value="ECO:0007669"/>
    <property type="project" value="TreeGrafter"/>
</dbReference>
<name>A0A2M8RTW9_9PAST</name>